<dbReference type="AlphaFoldDB" id="A0A1B6CEL2"/>
<proteinExistence type="predicted"/>
<evidence type="ECO:0000259" key="2">
    <source>
        <dbReference type="Pfam" id="PF24798"/>
    </source>
</evidence>
<organism evidence="3">
    <name type="scientific">Clastoptera arizonana</name>
    <name type="common">Arizona spittle bug</name>
    <dbReference type="NCBI Taxonomy" id="38151"/>
    <lineage>
        <taxon>Eukaryota</taxon>
        <taxon>Metazoa</taxon>
        <taxon>Ecdysozoa</taxon>
        <taxon>Arthropoda</taxon>
        <taxon>Hexapoda</taxon>
        <taxon>Insecta</taxon>
        <taxon>Pterygota</taxon>
        <taxon>Neoptera</taxon>
        <taxon>Paraneoptera</taxon>
        <taxon>Hemiptera</taxon>
        <taxon>Auchenorrhyncha</taxon>
        <taxon>Cercopoidea</taxon>
        <taxon>Clastopteridae</taxon>
        <taxon>Clastoptera</taxon>
    </lineage>
</organism>
<protein>
    <recommendedName>
        <fullName evidence="2">CFAP74 fourth Ig-like domain-containing protein</fullName>
    </recommendedName>
</protein>
<feature type="non-terminal residue" evidence="3">
    <location>
        <position position="621"/>
    </location>
</feature>
<feature type="non-terminal residue" evidence="3">
    <location>
        <position position="1"/>
    </location>
</feature>
<feature type="domain" description="CFAP74 fourth Ig-like" evidence="2">
    <location>
        <begin position="6"/>
        <end position="96"/>
    </location>
</feature>
<reference evidence="3" key="1">
    <citation type="submission" date="2015-12" db="EMBL/GenBank/DDBJ databases">
        <title>De novo transcriptome assembly of four potential Pierce s Disease insect vectors from Arizona vineyards.</title>
        <authorList>
            <person name="Tassone E.E."/>
        </authorList>
    </citation>
    <scope>NUCLEOTIDE SEQUENCE</scope>
</reference>
<name>A0A1B6CEL2_9HEMI</name>
<dbReference type="InterPro" id="IPR056310">
    <property type="entry name" value="Ig-CFAP74_4th"/>
</dbReference>
<accession>A0A1B6CEL2</accession>
<dbReference type="Pfam" id="PF24798">
    <property type="entry name" value="Ig-CFAP74_4th"/>
    <property type="match status" value="1"/>
</dbReference>
<gene>
    <name evidence="3" type="ORF">g.10262</name>
</gene>
<sequence>QALSLTPRTIDFGQVSTAETVTADLELVNHSLGVHEYAFVNIPDSVDIEPGGGHGQILPGEILKLQLYYSPTVHDINNGDATVGCEGEHGFTLKCVTAIALANNLQSLTKQVKTLRTLKKSFANTAIMEVTESQNTFDEISTFCEDNQSQIESEKSLISDENLRENIPGHKATGDSNLAVENISEDSSVPENDTQQEPKLSVDVITETSSIVVEKTRWDVFRKYVVGQTSSKENGKEDVENEIDKLLFEGRESVVESGAVSSGSLEVEENPGEHEMVENGHSDDSGDNFESETEEITDDFLFGDDSEIRLLSTAGGGENTFEEMQDFIQVSAFVVDPLVELSAQRVILQETPCESFTTAYIYLRSKKQDGCDCGVLKPNSRKFVARYEFKCDRDDISVEPREGEITVDQSVKIAFIFKPRLNRADVTAKAKEIKMKKMYEEAVKTFVQSQQAKKKTKVKKDKQRKKSKTPSAVKGKNKEKTKSKNIKEENKNKGKQKEKGGKGQPRETGNSADEYTDIDEVTIPDIHIDPNSVDIVAEDLTAGRTWLLKYYEPHVVKEAVTCLIETMIGEKRRLDVLQCDLLCPVVAPHIVVQADKCVDFGLVAVGTRTTTVLPVLNVSQG</sequence>
<evidence type="ECO:0000313" key="3">
    <source>
        <dbReference type="EMBL" id="JAS11877.1"/>
    </source>
</evidence>
<feature type="compositionally biased region" description="Basic residues" evidence="1">
    <location>
        <begin position="452"/>
        <end position="468"/>
    </location>
</feature>
<feature type="region of interest" description="Disordered" evidence="1">
    <location>
        <begin position="450"/>
        <end position="516"/>
    </location>
</feature>
<dbReference type="EMBL" id="GEDC01025421">
    <property type="protein sequence ID" value="JAS11877.1"/>
    <property type="molecule type" value="Transcribed_RNA"/>
</dbReference>
<feature type="region of interest" description="Disordered" evidence="1">
    <location>
        <begin position="257"/>
        <end position="293"/>
    </location>
</feature>
<evidence type="ECO:0000256" key="1">
    <source>
        <dbReference type="SAM" id="MobiDB-lite"/>
    </source>
</evidence>
<dbReference type="PANTHER" id="PTHR22538">
    <property type="entry name" value="CILIA- AND FLAGELLA-ASSOCIATED PROTEIN 74"/>
    <property type="match status" value="1"/>
</dbReference>
<feature type="compositionally biased region" description="Basic and acidic residues" evidence="1">
    <location>
        <begin position="271"/>
        <end position="284"/>
    </location>
</feature>
<feature type="compositionally biased region" description="Basic and acidic residues" evidence="1">
    <location>
        <begin position="476"/>
        <end position="505"/>
    </location>
</feature>
<dbReference type="PANTHER" id="PTHR22538:SF0">
    <property type="entry name" value="CILIA- AND FLAGELLA-ASSOCIATED PROTEIN 74"/>
    <property type="match status" value="1"/>
</dbReference>